<sequence>MSDRIPCINPRCRRTASSDKHPDSAEIICGKCFCCLPASVRAEHRRLWRELRKWERRITRTADDLKANRMRRVRDRLEDNLNRHWISDVRPNFFEPGRPEGLASFLEEVGFGTN</sequence>
<dbReference type="Proteomes" id="UP000539538">
    <property type="component" value="Unassembled WGS sequence"/>
</dbReference>
<reference evidence="1 2" key="1">
    <citation type="submission" date="2020-08" db="EMBL/GenBank/DDBJ databases">
        <title>Genomic Encyclopedia of Type Strains, Phase IV (KMG-IV): sequencing the most valuable type-strain genomes for metagenomic binning, comparative biology and taxonomic classification.</title>
        <authorList>
            <person name="Goeker M."/>
        </authorList>
    </citation>
    <scope>NUCLEOTIDE SEQUENCE [LARGE SCALE GENOMIC DNA]</scope>
    <source>
        <strain evidence="1 2">DSM 7050</strain>
    </source>
</reference>
<proteinExistence type="predicted"/>
<keyword evidence="2" id="KW-1185">Reference proteome</keyword>
<name>A0ABR6L812_9HYPH</name>
<dbReference type="EMBL" id="JACHOT010000009">
    <property type="protein sequence ID" value="MBB4652942.1"/>
    <property type="molecule type" value="Genomic_DNA"/>
</dbReference>
<accession>A0ABR6L812</accession>
<evidence type="ECO:0000313" key="2">
    <source>
        <dbReference type="Proteomes" id="UP000539538"/>
    </source>
</evidence>
<evidence type="ECO:0000313" key="1">
    <source>
        <dbReference type="EMBL" id="MBB4652942.1"/>
    </source>
</evidence>
<organism evidence="1 2">
    <name type="scientific">Aminobacter niigataensis</name>
    <dbReference type="NCBI Taxonomy" id="83265"/>
    <lineage>
        <taxon>Bacteria</taxon>
        <taxon>Pseudomonadati</taxon>
        <taxon>Pseudomonadota</taxon>
        <taxon>Alphaproteobacteria</taxon>
        <taxon>Hyphomicrobiales</taxon>
        <taxon>Phyllobacteriaceae</taxon>
        <taxon>Aminobacter</taxon>
    </lineage>
</organism>
<comment type="caution">
    <text evidence="1">The sequence shown here is derived from an EMBL/GenBank/DDBJ whole genome shotgun (WGS) entry which is preliminary data.</text>
</comment>
<gene>
    <name evidence="1" type="ORF">GGQ99_004726</name>
</gene>
<protein>
    <submittedName>
        <fullName evidence="1">Uncharacterized protein</fullName>
    </submittedName>
</protein>